<dbReference type="Proteomes" id="UP000000803">
    <property type="component" value="Chromosome 3R"/>
</dbReference>
<protein>
    <recommendedName>
        <fullName evidence="4">C2H2-type domain-containing protein</fullName>
    </recommendedName>
</protein>
<dbReference type="EMBL" id="AE014297">
    <property type="protein sequence ID" value="AAF55019.2"/>
    <property type="molecule type" value="Genomic_DNA"/>
</dbReference>
<reference evidence="1 3" key="6">
    <citation type="journal article" date="2005" name="PLoS Comput. Biol.">
        <title>Combined evidence annotation of transposable elements in genome sequences.</title>
        <authorList>
            <person name="Quesneville H."/>
            <person name="Bergman C.M."/>
            <person name="Andrieu O."/>
            <person name="Autard D."/>
            <person name="Nouaud D."/>
            <person name="Ashburner M."/>
            <person name="Anxolabehere D."/>
        </authorList>
    </citation>
    <scope>NUCLEOTIDE SEQUENCE [LARGE SCALE GENOMIC DNA]</scope>
    <source>
        <strain evidence="3">Berkeley</strain>
    </source>
</reference>
<dbReference type="InParanoid" id="Q9VFN1"/>
<reference evidence="1 3" key="8">
    <citation type="journal article" date="2007" name="Science">
        <title>Sequence finishing and mapping of Drosophila melanogaster heterochromatin.</title>
        <authorList>
            <person name="Hoskins R.A."/>
            <person name="Carlson J.W."/>
            <person name="Kennedy C."/>
            <person name="Acevedo D."/>
            <person name="Evans-Holm M."/>
            <person name="Frise E."/>
            <person name="Wan K.H."/>
            <person name="Park S."/>
            <person name="Mendez-Lago M."/>
            <person name="Rossi F."/>
            <person name="Villasante A."/>
            <person name="Dimitri P."/>
            <person name="Karpen G.H."/>
            <person name="Celniker S.E."/>
        </authorList>
    </citation>
    <scope>NUCLEOTIDE SEQUENCE [LARGE SCALE GENOMIC DNA]</scope>
    <source>
        <strain evidence="3">Berkeley</strain>
    </source>
</reference>
<gene>
    <name evidence="1" type="primary">Dmel\CG14357</name>
    <name evidence="1 2" type="ORF">CG14357</name>
    <name evidence="1" type="ORF">Dmel_CG14357</name>
</gene>
<dbReference type="FlyBase" id="FBgn0038204">
    <property type="gene designation" value="CG14357"/>
</dbReference>
<organism evidence="1 3">
    <name type="scientific">Drosophila melanogaster</name>
    <name type="common">Fruit fly</name>
    <dbReference type="NCBI Taxonomy" id="7227"/>
    <lineage>
        <taxon>Eukaryota</taxon>
        <taxon>Metazoa</taxon>
        <taxon>Ecdysozoa</taxon>
        <taxon>Arthropoda</taxon>
        <taxon>Hexapoda</taxon>
        <taxon>Insecta</taxon>
        <taxon>Pterygota</taxon>
        <taxon>Neoptera</taxon>
        <taxon>Endopterygota</taxon>
        <taxon>Diptera</taxon>
        <taxon>Brachycera</taxon>
        <taxon>Muscomorpha</taxon>
        <taxon>Ephydroidea</taxon>
        <taxon>Drosophilidae</taxon>
        <taxon>Drosophila</taxon>
        <taxon>Sophophora</taxon>
    </lineage>
</organism>
<dbReference type="BioGRID-ORCS" id="41716">
    <property type="hits" value="0 hits in 1 CRISPR screen"/>
</dbReference>
<dbReference type="KEGG" id="dme:Dmel_CG14357"/>
<reference evidence="1 3" key="7">
    <citation type="journal article" date="2007" name="Science">
        <title>The Release 5.1 annotation of Drosophila melanogaster heterochromatin.</title>
        <authorList>
            <person name="Smith C.D."/>
            <person name="Shu S."/>
            <person name="Mungall C.J."/>
            <person name="Karpen G.H."/>
        </authorList>
    </citation>
    <scope>NUCLEOTIDE SEQUENCE [LARGE SCALE GENOMIC DNA]</scope>
    <source>
        <strain evidence="3">Berkeley</strain>
    </source>
</reference>
<dbReference type="RefSeq" id="NP_650336.2">
    <property type="nucleotide sequence ID" value="NM_142079.2"/>
</dbReference>
<reference evidence="1 3" key="11">
    <citation type="journal article" date="2015" name="Genome Res.">
        <title>The Release 6 reference sequence of the Drosophila melanogaster genome.</title>
        <authorList>
            <person name="Hoskins R.A."/>
            <person name="Carlson J.W."/>
            <person name="Wan K.H."/>
            <person name="Park S."/>
            <person name="Mendez I."/>
            <person name="Galle S.E."/>
            <person name="Booth B.W."/>
            <person name="Pfeiffer B.D."/>
            <person name="George R.A."/>
            <person name="Svirskas R."/>
            <person name="Krzywinski M."/>
            <person name="Schein J."/>
            <person name="Accardo M.C."/>
            <person name="Damia E."/>
            <person name="Messina G."/>
            <person name="Mendez-Lago M."/>
            <person name="de Pablos B."/>
            <person name="Demakova O.V."/>
            <person name="Andreyeva E.N."/>
            <person name="Boldyreva L.V."/>
            <person name="Marra M."/>
            <person name="Carvalho A.B."/>
            <person name="Dimitri P."/>
            <person name="Villasante A."/>
            <person name="Zhimulev I.F."/>
            <person name="Rubin G.M."/>
            <person name="Karpen G.H."/>
            <person name="Celniker S.E."/>
        </authorList>
    </citation>
    <scope>NUCLEOTIDE SEQUENCE [LARGE SCALE GENOMIC DNA]</scope>
    <source>
        <strain evidence="3">Berkeley</strain>
    </source>
</reference>
<dbReference type="IntAct" id="Q9VFN1">
    <property type="interactions" value="1"/>
</dbReference>
<reference evidence="1 3" key="4">
    <citation type="journal article" date="2002" name="Genome Biol.">
        <title>The transposable elements of the Drosophila melanogaster euchromatin: a genomics perspective.</title>
        <authorList>
            <person name="Kaminker J.S."/>
            <person name="Bergman C.M."/>
            <person name="Kronmiller B."/>
            <person name="Carlson J."/>
            <person name="Svirskas R."/>
            <person name="Patel S."/>
            <person name="Frise E."/>
            <person name="Wheeler D.A."/>
            <person name="Lewis S.E."/>
            <person name="Rubin G.M."/>
            <person name="Ashburner M."/>
            <person name="Celniker S.E."/>
        </authorList>
    </citation>
    <scope>NUCLEOTIDE SEQUENCE [LARGE SCALE GENOMIC DNA]</scope>
    <source>
        <strain evidence="3">Berkeley</strain>
    </source>
</reference>
<dbReference type="OMA" id="GHSATCF"/>
<dbReference type="GeneID" id="41716"/>
<sequence length="319" mass="35669">MSSTISNHGVIFDRKCQCRSKSGNDLQLLNTDNVTNYGLMRTGRCKGNAYPPTLKIKTFINYGTLMLHKCPCNSALLQINHLINYGTLINCMSTCKLSKENELKEHVESNEMNLPDQESLETPLDLSASSSLVLCPEEITKFADLPKECNESRDVSSMECTVSPNKPLKRSLEFGEPSGNSPKELALNTVLKSIYKSSQHDKGSSKECAISEQTPFVFQMCPSCIKSFQNDINDPKNVPLLPKIRKFKCPYCLNTKANQVEYNAHMAICQQEPKPYKCQGCPYKSTKSLSVTGHSATCFFLHVLRYHQSLCASLKHCSN</sequence>
<dbReference type="AlphaFoldDB" id="Q9VFN1"/>
<dbReference type="OrthoDB" id="7868848at2759"/>
<dbReference type="AGR" id="FB:FBgn0038204"/>
<dbReference type="Bgee" id="FBgn0038204">
    <property type="expression patterns" value="Expressed in spermatogonium in testis and 2 other cell types or tissues"/>
</dbReference>
<dbReference type="Gene3D" id="3.30.160.60">
    <property type="entry name" value="Classic Zinc Finger"/>
    <property type="match status" value="1"/>
</dbReference>
<reference evidence="1 3" key="1">
    <citation type="journal article" date="2000" name="Science">
        <title>The genome sequence of Drosophila melanogaster.</title>
        <authorList>
            <person name="Adams M.D."/>
            <person name="Celniker S.E."/>
            <person name="Holt R.A."/>
            <person name="Evans C.A."/>
            <person name="Gocayne J.D."/>
            <person name="Amanatides P.G."/>
            <person name="Scherer S.E."/>
            <person name="Li P.W."/>
            <person name="Hoskins R.A."/>
            <person name="Galle R.F."/>
            <person name="George R.A."/>
            <person name="Lewis S.E."/>
            <person name="Richards S."/>
            <person name="Ashburner M."/>
            <person name="Henderson S.N."/>
            <person name="Sutton G.G."/>
            <person name="Wortman J.R."/>
            <person name="Yandell M.D."/>
            <person name="Zhang Q."/>
            <person name="Chen L.X."/>
            <person name="Brandon R.C."/>
            <person name="Rogers Y.H."/>
            <person name="Blazej R.G."/>
            <person name="Champe M."/>
            <person name="Pfeiffer B.D."/>
            <person name="Wan K.H."/>
            <person name="Doyle C."/>
            <person name="Baxter E.G."/>
            <person name="Helt G."/>
            <person name="Nelson C.R."/>
            <person name="Gabor G.L."/>
            <person name="Abril J.F."/>
            <person name="Agbayani A."/>
            <person name="An H.J."/>
            <person name="Andrews-Pfannkoch C."/>
            <person name="Baldwin D."/>
            <person name="Ballew R.M."/>
            <person name="Basu A."/>
            <person name="Baxendale J."/>
            <person name="Bayraktaroglu L."/>
            <person name="Beasley E.M."/>
            <person name="Beeson K.Y."/>
            <person name="Benos P.V."/>
            <person name="Berman B.P."/>
            <person name="Bhandari D."/>
            <person name="Bolshakov S."/>
            <person name="Borkova D."/>
            <person name="Botchan M.R."/>
            <person name="Bouck J."/>
            <person name="Brokstein P."/>
            <person name="Brottier P."/>
            <person name="Burtis K.C."/>
            <person name="Busam D.A."/>
            <person name="Butler H."/>
            <person name="Cadieu E."/>
            <person name="Center A."/>
            <person name="Chandra I."/>
            <person name="Cherry J.M."/>
            <person name="Cawley S."/>
            <person name="Dahlke C."/>
            <person name="Davenport L.B."/>
            <person name="Davies P."/>
            <person name="de Pablos B."/>
            <person name="Delcher A."/>
            <person name="Deng Z."/>
            <person name="Mays A.D."/>
            <person name="Dew I."/>
            <person name="Dietz S.M."/>
            <person name="Dodson K."/>
            <person name="Doup L.E."/>
            <person name="Downes M."/>
            <person name="Dugan-Rocha S."/>
            <person name="Dunkov B.C."/>
            <person name="Dunn P."/>
            <person name="Durbin K.J."/>
            <person name="Evangelista C.C."/>
            <person name="Ferraz C."/>
            <person name="Ferriera S."/>
            <person name="Fleischmann W."/>
            <person name="Fosler C."/>
            <person name="Gabrielian A.E."/>
            <person name="Garg N.S."/>
            <person name="Gelbart W.M."/>
            <person name="Glasser K."/>
            <person name="Glodek A."/>
            <person name="Gong F."/>
            <person name="Gorrell J.H."/>
            <person name="Gu Z."/>
            <person name="Guan P."/>
            <person name="Harris M."/>
            <person name="Harris N.L."/>
            <person name="Harvey D."/>
            <person name="Heiman T.J."/>
            <person name="Hernandez J.R."/>
            <person name="Houck J."/>
            <person name="Hostin D."/>
            <person name="Houston K.A."/>
            <person name="Howland T.J."/>
            <person name="Wei M.H."/>
            <person name="Ibegwam C."/>
            <person name="Jalali M."/>
            <person name="Kalush F."/>
            <person name="Karpen G.H."/>
            <person name="Ke Z."/>
            <person name="Kennison J.A."/>
            <person name="Ketchum K.A."/>
            <person name="Kimmel B.E."/>
            <person name="Kodira C.D."/>
            <person name="Kraft C."/>
            <person name="Kravitz S."/>
            <person name="Kulp D."/>
            <person name="Lai Z."/>
            <person name="Lasko P."/>
            <person name="Lei Y."/>
            <person name="Levitsky A.A."/>
            <person name="Li J."/>
            <person name="Li Z."/>
            <person name="Liang Y."/>
            <person name="Lin X."/>
            <person name="Liu X."/>
            <person name="Mattei B."/>
            <person name="McIntosh T.C."/>
            <person name="McLeod M.P."/>
            <person name="McPherson D."/>
            <person name="Merkulov G."/>
            <person name="Milshina N.V."/>
            <person name="Mobarry C."/>
            <person name="Morris J."/>
            <person name="Moshrefi A."/>
            <person name="Mount S.M."/>
            <person name="Moy M."/>
            <person name="Murphy B."/>
            <person name="Murphy L."/>
            <person name="Muzny D.M."/>
            <person name="Nelson D.L."/>
            <person name="Nelson D.R."/>
            <person name="Nelson K.A."/>
            <person name="Nixon K."/>
            <person name="Nusskern D.R."/>
            <person name="Pacleb J.M."/>
            <person name="Palazzolo M."/>
            <person name="Pittman G.S."/>
            <person name="Pan S."/>
            <person name="Pollard J."/>
            <person name="Puri V."/>
            <person name="Reese M.G."/>
            <person name="Reinert K."/>
            <person name="Remington K."/>
            <person name="Saunders R.D."/>
            <person name="Scheeler F."/>
            <person name="Shen H."/>
            <person name="Shue B.C."/>
            <person name="Siden-Kiamos I."/>
            <person name="Simpson M."/>
            <person name="Skupski M.P."/>
            <person name="Smith T."/>
            <person name="Spier E."/>
            <person name="Spradling A.C."/>
            <person name="Stapleton M."/>
            <person name="Strong R."/>
            <person name="Sun E."/>
            <person name="Svirskas R."/>
            <person name="Tector C."/>
            <person name="Turner R."/>
            <person name="Venter E."/>
            <person name="Wang A.H."/>
            <person name="Wang X."/>
            <person name="Wang Z.Y."/>
            <person name="Wassarman D.A."/>
            <person name="Weinstock G.M."/>
            <person name="Weissenbach J."/>
            <person name="Williams S.M."/>
            <person name="WoodageT"/>
            <person name="Worley K.C."/>
            <person name="Wu D."/>
            <person name="Yang S."/>
            <person name="Yao Q.A."/>
            <person name="Ye J."/>
            <person name="Yeh R.F."/>
            <person name="Zaveri J.S."/>
            <person name="Zhan M."/>
            <person name="Zhang G."/>
            <person name="Zhao Q."/>
            <person name="Zheng L."/>
            <person name="Zheng X.H."/>
            <person name="Zhong F.N."/>
            <person name="Zhong W."/>
            <person name="Zhou X."/>
            <person name="Zhu S."/>
            <person name="Zhu X."/>
            <person name="Smith H.O."/>
            <person name="Gibbs R.A."/>
            <person name="Myers E.W."/>
            <person name="Rubin G.M."/>
            <person name="Venter J.C."/>
        </authorList>
    </citation>
    <scope>NUCLEOTIDE SEQUENCE [LARGE SCALE GENOMIC DNA]</scope>
    <source>
        <strain evidence="3">Berkeley</strain>
    </source>
</reference>
<reference evidence="1 3" key="3">
    <citation type="journal article" date="2002" name="Genome Biol.">
        <title>Annotation of the Drosophila melanogaster euchromatic genome: a systematic review.</title>
        <authorList>
            <person name="Misra S."/>
            <person name="Crosby M.A."/>
            <person name="Mungall C.J."/>
            <person name="Matthews B.B."/>
            <person name="Campbell K.S."/>
            <person name="Hradecky P."/>
            <person name="Huang Y."/>
            <person name="Kaminker J.S."/>
            <person name="Millburn G.H."/>
            <person name="Prochnik S.E."/>
            <person name="Smith C.D."/>
            <person name="Tupy J.L."/>
            <person name="Whitfied E.J."/>
            <person name="Bayraktaroglu L."/>
            <person name="Berman B.P."/>
            <person name="Bettencourt B.R."/>
            <person name="Celniker S.E."/>
            <person name="de Grey A.D."/>
            <person name="Drysdale R.A."/>
            <person name="Harris N.L."/>
            <person name="Richter J."/>
            <person name="Russo S."/>
            <person name="Schroeder A.J."/>
            <person name="Shu S.Q."/>
            <person name="Stapleton M."/>
            <person name="Yamada C."/>
            <person name="Ashburner M."/>
            <person name="Gelbart W.M."/>
            <person name="Rubin G.M."/>
            <person name="Lewis S.E."/>
        </authorList>
    </citation>
    <scope>GENOME REANNOTATION</scope>
    <source>
        <strain evidence="3">Berkeley</strain>
    </source>
</reference>
<reference evidence="1 3" key="2">
    <citation type="journal article" date="2002" name="Genome Biol.">
        <title>Finishing a whole-genome shotgun: release 3 of the Drosophila melanogaster euchromatic genome sequence.</title>
        <authorList>
            <person name="Celniker S.E."/>
            <person name="Wheeler D.A."/>
            <person name="Kronmiller B."/>
            <person name="Carlson J.W."/>
            <person name="Halpern A."/>
            <person name="Patel S."/>
            <person name="Adams M."/>
            <person name="Champe M."/>
            <person name="Dugan S.P."/>
            <person name="Frise E."/>
            <person name="Hodgson A."/>
            <person name="George R.A."/>
            <person name="Hoskins R.A."/>
            <person name="Laverty T."/>
            <person name="Muzny D.M."/>
            <person name="Nelson C.R."/>
            <person name="Pacleb J.M."/>
            <person name="Park S."/>
            <person name="Pfeiffer B.D."/>
            <person name="Richards S."/>
            <person name="Sodergren E.J."/>
            <person name="Svirskas R."/>
            <person name="Tabor P.E."/>
            <person name="Wan K."/>
            <person name="Stapleton M."/>
            <person name="Sutton G.G."/>
            <person name="Venter C."/>
            <person name="Weinstock G."/>
            <person name="Scherer S.E."/>
            <person name="Myers E.W."/>
            <person name="Gibbs R.A."/>
            <person name="Rubin G.M."/>
        </authorList>
    </citation>
    <scope>NUCLEOTIDE SEQUENCE [LARGE SCALE GENOMIC DNA]</scope>
    <source>
        <strain evidence="3">Berkeley</strain>
    </source>
</reference>
<dbReference type="VEuPathDB" id="VectorBase:FBgn0038204"/>
<reference evidence="1 3" key="10">
    <citation type="journal article" date="2015" name="G3 (Bethesda)">
        <title>Gene Model Annotations for Drosophila melanogaster: The Rule-Benders.</title>
        <authorList>
            <consortium name="FlyBase Consortium"/>
            <person name="Crosby M.A."/>
            <person name="Gramates L.S."/>
            <person name="Dos Santos G."/>
            <person name="Matthews B.B."/>
            <person name="St Pierre S.E."/>
            <person name="Zhou P."/>
            <person name="Schroeder A.J."/>
            <person name="Falls K."/>
            <person name="Emmert D.B."/>
            <person name="Russo S.M."/>
            <person name="Gelbart W.M."/>
            <person name="null"/>
        </authorList>
    </citation>
    <scope>NUCLEOTIDE SEQUENCE [LARGE SCALE GENOMIC DNA]</scope>
    <source>
        <strain evidence="3">Berkeley</strain>
    </source>
</reference>
<evidence type="ECO:0000313" key="2">
    <source>
        <dbReference type="FlyBase" id="FBgn0038204"/>
    </source>
</evidence>
<evidence type="ECO:0000313" key="1">
    <source>
        <dbReference type="EMBL" id="AAF55019.2"/>
    </source>
</evidence>
<accession>Q9VFN1</accession>
<keyword evidence="3" id="KW-1185">Reference proteome</keyword>
<evidence type="ECO:0000313" key="3">
    <source>
        <dbReference type="Proteomes" id="UP000000803"/>
    </source>
</evidence>
<dbReference type="HOGENOM" id="CLU_872289_0_0_1"/>
<dbReference type="UCSC" id="CG14357-RA">
    <property type="organism name" value="d. melanogaster"/>
</dbReference>
<proteinExistence type="predicted"/>
<reference evidence="1 3" key="9">
    <citation type="journal article" date="2015" name="G3 (Bethesda)">
        <title>Gene Model Annotations for Drosophila melanogaster: Impact of High-Throughput Data.</title>
        <authorList>
            <consortium name="FlyBase Consortium"/>
            <person name="Matthews B.B."/>
            <person name="Dos Santos G."/>
            <person name="Crosby M.A."/>
            <person name="Emmert D.B."/>
            <person name="St Pierre S.E."/>
            <person name="Gramates L.S."/>
            <person name="Zhou P."/>
            <person name="Schroeder A.J."/>
            <person name="Falls K."/>
            <person name="Strelets V."/>
            <person name="Russo S.M."/>
            <person name="Gelbart W.M."/>
            <person name="null"/>
        </authorList>
    </citation>
    <scope>NUCLEOTIDE SEQUENCE [LARGE SCALE GENOMIC DNA]</scope>
    <source>
        <strain evidence="3">Berkeley</strain>
    </source>
</reference>
<dbReference type="PhylomeDB" id="Q9VFN1"/>
<reference evidence="1 3" key="5">
    <citation type="journal article" date="2002" name="Genome Biol.">
        <title>Heterochromatic sequences in a Drosophila whole-genome shotgun assembly.</title>
        <authorList>
            <person name="Hoskins R.A."/>
            <person name="Smith C.D."/>
            <person name="Carlson J.W."/>
            <person name="Carvalho A.B."/>
            <person name="Halpern A."/>
            <person name="Kaminker J.S."/>
            <person name="Kennedy C."/>
            <person name="Mungall C.J."/>
            <person name="Sullivan B.A."/>
            <person name="Sutton G.G."/>
            <person name="Yasuhara J.C."/>
            <person name="Wakimoto B.T."/>
            <person name="Myers E.W."/>
            <person name="Celniker S.E."/>
            <person name="Rubin G.M."/>
            <person name="Karpen G.H."/>
        </authorList>
    </citation>
    <scope>NUCLEOTIDE SEQUENCE [LARGE SCALE GENOMIC DNA]</scope>
    <source>
        <strain evidence="3">Berkeley</strain>
    </source>
</reference>
<evidence type="ECO:0008006" key="4">
    <source>
        <dbReference type="Google" id="ProtNLM"/>
    </source>
</evidence>
<name>Q9VFN1_DROME</name>
<dbReference type="PaxDb" id="7227-FBpp0290495"/>